<evidence type="ECO:0000313" key="2">
    <source>
        <dbReference type="Proteomes" id="UP000035680"/>
    </source>
</evidence>
<dbReference type="Gene3D" id="1.25.40.420">
    <property type="match status" value="1"/>
</dbReference>
<dbReference type="Gene3D" id="3.30.710.10">
    <property type="entry name" value="Potassium Channel Kv1.1, Chain A"/>
    <property type="match status" value="1"/>
</dbReference>
<dbReference type="PANTHER" id="PTHR24413">
    <property type="entry name" value="SPECKLE-TYPE POZ PROTEIN"/>
    <property type="match status" value="1"/>
</dbReference>
<protein>
    <submittedName>
        <fullName evidence="3">Speckle-type POZ protein-like (inferred by orthology to a human protein)</fullName>
    </submittedName>
</protein>
<proteinExistence type="predicted"/>
<dbReference type="PROSITE" id="PS50097">
    <property type="entry name" value="BTB"/>
    <property type="match status" value="1"/>
</dbReference>
<keyword evidence="2" id="KW-1185">Reference proteome</keyword>
<evidence type="ECO:0000313" key="3">
    <source>
        <dbReference type="WBParaSite" id="SVE_1041200.1"/>
    </source>
</evidence>
<dbReference type="SMART" id="SM00225">
    <property type="entry name" value="BTB"/>
    <property type="match status" value="1"/>
</dbReference>
<sequence>MIPQSKISLNYGIMFESSIFTVSHKPVLAAQSSVFYDIFNSTLENSQKVVIQIMDFSIEVVREMLRFIYTDNVTDIKNITSEVFVIANKYRLDILKAILKHSLCRNLSIENVLERFALSEKYSTENLKKYCLELVLENAGWLLKTKKWKEIVFAHSWLIEILFLKLLNLNLTKSI</sequence>
<dbReference type="InterPro" id="IPR000210">
    <property type="entry name" value="BTB/POZ_dom"/>
</dbReference>
<accession>A0A0K0FN32</accession>
<reference evidence="2" key="1">
    <citation type="submission" date="2014-07" db="EMBL/GenBank/DDBJ databases">
        <authorList>
            <person name="Martin A.A"/>
            <person name="De Silva N."/>
        </authorList>
    </citation>
    <scope>NUCLEOTIDE SEQUENCE</scope>
</reference>
<organism evidence="2 3">
    <name type="scientific">Strongyloides venezuelensis</name>
    <name type="common">Threadworm</name>
    <dbReference type="NCBI Taxonomy" id="75913"/>
    <lineage>
        <taxon>Eukaryota</taxon>
        <taxon>Metazoa</taxon>
        <taxon>Ecdysozoa</taxon>
        <taxon>Nematoda</taxon>
        <taxon>Chromadorea</taxon>
        <taxon>Rhabditida</taxon>
        <taxon>Tylenchina</taxon>
        <taxon>Panagrolaimomorpha</taxon>
        <taxon>Strongyloidoidea</taxon>
        <taxon>Strongyloididae</taxon>
        <taxon>Strongyloides</taxon>
    </lineage>
</organism>
<evidence type="ECO:0000259" key="1">
    <source>
        <dbReference type="PROSITE" id="PS50097"/>
    </source>
</evidence>
<reference evidence="3" key="2">
    <citation type="submission" date="2015-08" db="UniProtKB">
        <authorList>
            <consortium name="WormBaseParasite"/>
        </authorList>
    </citation>
    <scope>IDENTIFICATION</scope>
</reference>
<dbReference type="SUPFAM" id="SSF54695">
    <property type="entry name" value="POZ domain"/>
    <property type="match status" value="1"/>
</dbReference>
<dbReference type="STRING" id="75913.A0A0K0FN32"/>
<dbReference type="Pfam" id="PF00651">
    <property type="entry name" value="BTB"/>
    <property type="match status" value="1"/>
</dbReference>
<name>A0A0K0FN32_STRVS</name>
<dbReference type="Proteomes" id="UP000035680">
    <property type="component" value="Unassembled WGS sequence"/>
</dbReference>
<feature type="domain" description="BTB" evidence="1">
    <location>
        <begin position="5"/>
        <end position="77"/>
    </location>
</feature>
<dbReference type="InterPro" id="IPR011333">
    <property type="entry name" value="SKP1/BTB/POZ_sf"/>
</dbReference>
<dbReference type="WBParaSite" id="SVE_1041200.1">
    <property type="protein sequence ID" value="SVE_1041200.1"/>
    <property type="gene ID" value="SVE_1041200"/>
</dbReference>
<dbReference type="AlphaFoldDB" id="A0A0K0FN32"/>